<evidence type="ECO:0000256" key="2">
    <source>
        <dbReference type="ARBA" id="ARBA00022679"/>
    </source>
</evidence>
<dbReference type="InterPro" id="IPR023149">
    <property type="entry name" value="Trans_acon_MeTrfase_C"/>
</dbReference>
<protein>
    <submittedName>
        <fullName evidence="4">Trans-aconitate methyltransferase</fullName>
    </submittedName>
</protein>
<reference evidence="4 5" key="1">
    <citation type="submission" date="2019-08" db="EMBL/GenBank/DDBJ databases">
        <authorList>
            <person name="Peeters C."/>
        </authorList>
    </citation>
    <scope>NUCLEOTIDE SEQUENCE [LARGE SCALE GENOMIC DNA]</scope>
    <source>
        <strain evidence="4 5">LMG 31013</strain>
    </source>
</reference>
<dbReference type="PANTHER" id="PTHR43861:SF1">
    <property type="entry name" value="TRANS-ACONITATE 2-METHYLTRANSFERASE"/>
    <property type="match status" value="1"/>
</dbReference>
<evidence type="ECO:0000313" key="5">
    <source>
        <dbReference type="Proteomes" id="UP000334380"/>
    </source>
</evidence>
<dbReference type="InterPro" id="IPR041698">
    <property type="entry name" value="Methyltransf_25"/>
</dbReference>
<dbReference type="InterPro" id="IPR029063">
    <property type="entry name" value="SAM-dependent_MTases_sf"/>
</dbReference>
<dbReference type="EMBL" id="CABPRU010000005">
    <property type="protein sequence ID" value="VVE13015.1"/>
    <property type="molecule type" value="Genomic_DNA"/>
</dbReference>
<dbReference type="AlphaFoldDB" id="A0A5E4VPT1"/>
<accession>A0A5E4VPT1</accession>
<gene>
    <name evidence="4" type="ORF">PTE31013_02754</name>
</gene>
<dbReference type="PANTHER" id="PTHR43861">
    <property type="entry name" value="TRANS-ACONITATE 2-METHYLTRANSFERASE-RELATED"/>
    <property type="match status" value="1"/>
</dbReference>
<dbReference type="Pfam" id="PF13649">
    <property type="entry name" value="Methyltransf_25"/>
    <property type="match status" value="1"/>
</dbReference>
<dbReference type="Gene3D" id="3.40.50.150">
    <property type="entry name" value="Vaccinia Virus protein VP39"/>
    <property type="match status" value="1"/>
</dbReference>
<keyword evidence="1 4" id="KW-0489">Methyltransferase</keyword>
<dbReference type="GO" id="GO:0032259">
    <property type="term" value="P:methylation"/>
    <property type="evidence" value="ECO:0007669"/>
    <property type="project" value="UniProtKB-KW"/>
</dbReference>
<evidence type="ECO:0000313" key="4">
    <source>
        <dbReference type="EMBL" id="VVE13015.1"/>
    </source>
</evidence>
<dbReference type="CDD" id="cd02440">
    <property type="entry name" value="AdoMet_MTases"/>
    <property type="match status" value="1"/>
</dbReference>
<dbReference type="GO" id="GO:0030798">
    <property type="term" value="F:trans-aconitate 2-methyltransferase activity"/>
    <property type="evidence" value="ECO:0007669"/>
    <property type="project" value="InterPro"/>
</dbReference>
<dbReference type="SUPFAM" id="SSF53335">
    <property type="entry name" value="S-adenosyl-L-methionine-dependent methyltransferases"/>
    <property type="match status" value="1"/>
</dbReference>
<dbReference type="RefSeq" id="WP_174978562.1">
    <property type="nucleotide sequence ID" value="NZ_CABPRU010000005.1"/>
</dbReference>
<evidence type="ECO:0000259" key="3">
    <source>
        <dbReference type="Pfam" id="PF13649"/>
    </source>
</evidence>
<dbReference type="Proteomes" id="UP000334380">
    <property type="component" value="Unassembled WGS sequence"/>
</dbReference>
<dbReference type="Gene3D" id="1.10.150.290">
    <property type="entry name" value="S-adenosyl-L-methionine-dependent methyltransferases"/>
    <property type="match status" value="1"/>
</dbReference>
<keyword evidence="5" id="KW-1185">Reference proteome</keyword>
<dbReference type="NCBIfam" id="NF002463">
    <property type="entry name" value="PRK01683.1"/>
    <property type="match status" value="1"/>
</dbReference>
<proteinExistence type="predicted"/>
<organism evidence="4 5">
    <name type="scientific">Pandoraea terrigena</name>
    <dbReference type="NCBI Taxonomy" id="2508292"/>
    <lineage>
        <taxon>Bacteria</taxon>
        <taxon>Pseudomonadati</taxon>
        <taxon>Pseudomonadota</taxon>
        <taxon>Betaproteobacteria</taxon>
        <taxon>Burkholderiales</taxon>
        <taxon>Burkholderiaceae</taxon>
        <taxon>Pandoraea</taxon>
    </lineage>
</organism>
<evidence type="ECO:0000256" key="1">
    <source>
        <dbReference type="ARBA" id="ARBA00022603"/>
    </source>
</evidence>
<name>A0A5E4VPT1_9BURK</name>
<keyword evidence="2 4" id="KW-0808">Transferase</keyword>
<feature type="domain" description="Methyltransferase" evidence="3">
    <location>
        <begin position="49"/>
        <end position="137"/>
    </location>
</feature>
<sequence>MPQAPSLHAPVNPAWQAEQYVKFEDERTRPVRDLVAAIPPLADRGVARVVDIGCGPGNSTGVLATRFAQAEVLGLDSSQDMVDAARARLPQCRFVLADIATWTDGPFDVILANAALQWLPDHETLYPRLVSCLAPGGSLAVQTPDNLDEPAHRLMREVAADARWAAALKGVERTARHGATFYYPLLRALCSRVDIWRTTYYHPLAGGAQAVVEWFKGSALRPFLAKLDPASQAAFLSRYTDEIAQAYPALADGTVLLPFPRLFVVATR</sequence>